<reference evidence="1 3" key="1">
    <citation type="journal article" date="2008" name="Science">
        <title>The Physcomitrella genome reveals evolutionary insights into the conquest of land by plants.</title>
        <authorList>
            <person name="Rensing S."/>
            <person name="Lang D."/>
            <person name="Zimmer A."/>
            <person name="Terry A."/>
            <person name="Salamov A."/>
            <person name="Shapiro H."/>
            <person name="Nishiyama T."/>
            <person name="Perroud P.-F."/>
            <person name="Lindquist E."/>
            <person name="Kamisugi Y."/>
            <person name="Tanahashi T."/>
            <person name="Sakakibara K."/>
            <person name="Fujita T."/>
            <person name="Oishi K."/>
            <person name="Shin-I T."/>
            <person name="Kuroki Y."/>
            <person name="Toyoda A."/>
            <person name="Suzuki Y."/>
            <person name="Hashimoto A."/>
            <person name="Yamaguchi K."/>
            <person name="Sugano A."/>
            <person name="Kohara Y."/>
            <person name="Fujiyama A."/>
            <person name="Anterola A."/>
            <person name="Aoki S."/>
            <person name="Ashton N."/>
            <person name="Barbazuk W.B."/>
            <person name="Barker E."/>
            <person name="Bennetzen J."/>
            <person name="Bezanilla M."/>
            <person name="Blankenship R."/>
            <person name="Cho S.H."/>
            <person name="Dutcher S."/>
            <person name="Estelle M."/>
            <person name="Fawcett J.A."/>
            <person name="Gundlach H."/>
            <person name="Hanada K."/>
            <person name="Heyl A."/>
            <person name="Hicks K.A."/>
            <person name="Hugh J."/>
            <person name="Lohr M."/>
            <person name="Mayer K."/>
            <person name="Melkozernov A."/>
            <person name="Murata T."/>
            <person name="Nelson D."/>
            <person name="Pils B."/>
            <person name="Prigge M."/>
            <person name="Reiss B."/>
            <person name="Renner T."/>
            <person name="Rombauts S."/>
            <person name="Rushton P."/>
            <person name="Sanderfoot A."/>
            <person name="Schween G."/>
            <person name="Shiu S.-H."/>
            <person name="Stueber K."/>
            <person name="Theodoulou F.L."/>
            <person name="Tu H."/>
            <person name="Van de Peer Y."/>
            <person name="Verrier P.J."/>
            <person name="Waters E."/>
            <person name="Wood A."/>
            <person name="Yang L."/>
            <person name="Cove D."/>
            <person name="Cuming A."/>
            <person name="Hasebe M."/>
            <person name="Lucas S."/>
            <person name="Mishler D.B."/>
            <person name="Reski R."/>
            <person name="Grigoriev I."/>
            <person name="Quatrano R.S."/>
            <person name="Boore J.L."/>
        </authorList>
    </citation>
    <scope>NUCLEOTIDE SEQUENCE [LARGE SCALE GENOMIC DNA]</scope>
    <source>
        <strain evidence="2 3">cv. Gransden 2004</strain>
    </source>
</reference>
<name>A0A2K1IUC3_PHYPA</name>
<accession>A0A2K1IUC3</accession>
<dbReference type="EMBL" id="ABEU02000020">
    <property type="protein sequence ID" value="PNR32879.1"/>
    <property type="molecule type" value="Genomic_DNA"/>
</dbReference>
<dbReference type="Proteomes" id="UP000006727">
    <property type="component" value="Chromosome 20"/>
</dbReference>
<keyword evidence="3" id="KW-1185">Reference proteome</keyword>
<dbReference type="PANTHER" id="PTHR14920:SF0">
    <property type="entry name" value="WD REPEAT DOMAIN 19"/>
    <property type="match status" value="1"/>
</dbReference>
<reference evidence="2" key="3">
    <citation type="submission" date="2020-12" db="UniProtKB">
        <authorList>
            <consortium name="EnsemblPlants"/>
        </authorList>
    </citation>
    <scope>IDENTIFICATION</scope>
</reference>
<dbReference type="PaxDb" id="3218-PP1S9_221V6.1"/>
<proteinExistence type="predicted"/>
<protein>
    <submittedName>
        <fullName evidence="1 2">Uncharacterized protein</fullName>
    </submittedName>
</protein>
<evidence type="ECO:0000313" key="1">
    <source>
        <dbReference type="EMBL" id="PNR32879.1"/>
    </source>
</evidence>
<reference evidence="1 3" key="2">
    <citation type="journal article" date="2018" name="Plant J.">
        <title>The Physcomitrella patens chromosome-scale assembly reveals moss genome structure and evolution.</title>
        <authorList>
            <person name="Lang D."/>
            <person name="Ullrich K.K."/>
            <person name="Murat F."/>
            <person name="Fuchs J."/>
            <person name="Jenkins J."/>
            <person name="Haas F.B."/>
            <person name="Piednoel M."/>
            <person name="Gundlach H."/>
            <person name="Van Bel M."/>
            <person name="Meyberg R."/>
            <person name="Vives C."/>
            <person name="Morata J."/>
            <person name="Symeonidi A."/>
            <person name="Hiss M."/>
            <person name="Muchero W."/>
            <person name="Kamisugi Y."/>
            <person name="Saleh O."/>
            <person name="Blanc G."/>
            <person name="Decker E.L."/>
            <person name="van Gessel N."/>
            <person name="Grimwood J."/>
            <person name="Hayes R.D."/>
            <person name="Graham S.W."/>
            <person name="Gunter L.E."/>
            <person name="McDaniel S.F."/>
            <person name="Hoernstein S.N.W."/>
            <person name="Larsson A."/>
            <person name="Li F.W."/>
            <person name="Perroud P.F."/>
            <person name="Phillips J."/>
            <person name="Ranjan P."/>
            <person name="Rokshar D.S."/>
            <person name="Rothfels C.J."/>
            <person name="Schneider L."/>
            <person name="Shu S."/>
            <person name="Stevenson D.W."/>
            <person name="Thummler F."/>
            <person name="Tillich M."/>
            <person name="Villarreal Aguilar J.C."/>
            <person name="Widiez T."/>
            <person name="Wong G.K."/>
            <person name="Wymore A."/>
            <person name="Zhang Y."/>
            <person name="Zimmer A.D."/>
            <person name="Quatrano R.S."/>
            <person name="Mayer K.F.X."/>
            <person name="Goodstein D."/>
            <person name="Casacuberta J.M."/>
            <person name="Vandepoele K."/>
            <person name="Reski R."/>
            <person name="Cuming A.C."/>
            <person name="Tuskan G.A."/>
            <person name="Maumus F."/>
            <person name="Salse J."/>
            <person name="Schmutz J."/>
            <person name="Rensing S.A."/>
        </authorList>
    </citation>
    <scope>NUCLEOTIDE SEQUENCE [LARGE SCALE GENOMIC DNA]</scope>
    <source>
        <strain evidence="2 3">cv. Gransden 2004</strain>
    </source>
</reference>
<dbReference type="GO" id="GO:0035721">
    <property type="term" value="P:intraciliary retrograde transport"/>
    <property type="evidence" value="ECO:0007669"/>
    <property type="project" value="InterPro"/>
</dbReference>
<dbReference type="EnsemblPlants" id="Pp3c20_6940V3.2">
    <property type="protein sequence ID" value="Pp3c20_6940V3.2"/>
    <property type="gene ID" value="Pp3c20_6940"/>
</dbReference>
<dbReference type="Gramene" id="Pp3c20_6940V3.1">
    <property type="protein sequence ID" value="Pp3c20_6940V3.1"/>
    <property type="gene ID" value="Pp3c20_6940"/>
</dbReference>
<dbReference type="Gramene" id="Pp3c20_6940V3.2">
    <property type="protein sequence ID" value="Pp3c20_6940V3.2"/>
    <property type="gene ID" value="Pp3c20_6940"/>
</dbReference>
<dbReference type="InterPro" id="IPR040379">
    <property type="entry name" value="WDR19/dyf-2"/>
</dbReference>
<evidence type="ECO:0000313" key="3">
    <source>
        <dbReference type="Proteomes" id="UP000006727"/>
    </source>
</evidence>
<dbReference type="STRING" id="3218.A0A2K1IUC3"/>
<dbReference type="PANTHER" id="PTHR14920">
    <property type="entry name" value="OSMOTIC AVOIDANCE ABNORMAL PROTEIN 1/WD REPEAT MEMBRANE PROTEIN"/>
    <property type="match status" value="1"/>
</dbReference>
<dbReference type="EnsemblPlants" id="Pp3c20_6940V3.1">
    <property type="protein sequence ID" value="Pp3c20_6940V3.1"/>
    <property type="gene ID" value="Pp3c20_6940"/>
</dbReference>
<dbReference type="GO" id="GO:0005929">
    <property type="term" value="C:cilium"/>
    <property type="evidence" value="ECO:0007669"/>
    <property type="project" value="GOC"/>
</dbReference>
<organism evidence="1">
    <name type="scientific">Physcomitrium patens</name>
    <name type="common">Spreading-leaved earth moss</name>
    <name type="synonym">Physcomitrella patens</name>
    <dbReference type="NCBI Taxonomy" id="3218"/>
    <lineage>
        <taxon>Eukaryota</taxon>
        <taxon>Viridiplantae</taxon>
        <taxon>Streptophyta</taxon>
        <taxon>Embryophyta</taxon>
        <taxon>Bryophyta</taxon>
        <taxon>Bryophytina</taxon>
        <taxon>Bryopsida</taxon>
        <taxon>Funariidae</taxon>
        <taxon>Funariales</taxon>
        <taxon>Funariaceae</taxon>
        <taxon>Physcomitrium</taxon>
    </lineage>
</organism>
<sequence length="59" mass="6656">MQGNWTQCPSCKFPALMNEFLKVIEVEKVCPMCLAMVNVDEVHQILEPLLDAPPLKLLS</sequence>
<evidence type="ECO:0000313" key="2">
    <source>
        <dbReference type="EnsemblPlants" id="Pp3c20_6940V3.1"/>
    </source>
</evidence>
<dbReference type="AlphaFoldDB" id="A0A2K1IUC3"/>
<dbReference type="InParanoid" id="A0A2K1IUC3"/>
<gene>
    <name evidence="1" type="ORF">PHYPA_024822</name>
</gene>